<name>A0A2T7F9U9_9POAL</name>
<protein>
    <submittedName>
        <fullName evidence="2">Uncharacterized protein</fullName>
    </submittedName>
</protein>
<evidence type="ECO:0000313" key="2">
    <source>
        <dbReference type="EMBL" id="PUZ76852.1"/>
    </source>
</evidence>
<reference evidence="2 3" key="1">
    <citation type="submission" date="2018-04" db="EMBL/GenBank/DDBJ databases">
        <title>WGS assembly of Panicum hallii var. hallii HAL2.</title>
        <authorList>
            <person name="Lovell J."/>
            <person name="Jenkins J."/>
            <person name="Lowry D."/>
            <person name="Mamidi S."/>
            <person name="Sreedasyam A."/>
            <person name="Weng X."/>
            <person name="Barry K."/>
            <person name="Bonette J."/>
            <person name="Campitelli B."/>
            <person name="Daum C."/>
            <person name="Gordon S."/>
            <person name="Gould B."/>
            <person name="Lipzen A."/>
            <person name="MacQueen A."/>
            <person name="Palacio-Mejia J."/>
            <person name="Plott C."/>
            <person name="Shakirov E."/>
            <person name="Shu S."/>
            <person name="Yoshinaga Y."/>
            <person name="Zane M."/>
            <person name="Rokhsar D."/>
            <person name="Grimwood J."/>
            <person name="Schmutz J."/>
            <person name="Juenger T."/>
        </authorList>
    </citation>
    <scope>NUCLEOTIDE SEQUENCE [LARGE SCALE GENOMIC DNA]</scope>
    <source>
        <strain evidence="3">cv. HAL2</strain>
    </source>
</reference>
<accession>A0A2T7F9U9</accession>
<evidence type="ECO:0000313" key="3">
    <source>
        <dbReference type="Proteomes" id="UP000244336"/>
    </source>
</evidence>
<feature type="region of interest" description="Disordered" evidence="1">
    <location>
        <begin position="40"/>
        <end position="65"/>
    </location>
</feature>
<dbReference type="EMBL" id="CM009749">
    <property type="protein sequence ID" value="PUZ76852.1"/>
    <property type="molecule type" value="Genomic_DNA"/>
</dbReference>
<evidence type="ECO:0000256" key="1">
    <source>
        <dbReference type="SAM" id="MobiDB-lite"/>
    </source>
</evidence>
<dbReference type="Proteomes" id="UP000244336">
    <property type="component" value="Chromosome 1"/>
</dbReference>
<gene>
    <name evidence="2" type="ORF">GQ55_1G323700</name>
</gene>
<feature type="compositionally biased region" description="Polar residues" evidence="1">
    <location>
        <begin position="51"/>
        <end position="63"/>
    </location>
</feature>
<sequence>MAGGKRRHRRWASPRPDHSPVLELASFVSSASFAFSSPKSVAGVSADGRNSGVTADGASTRNHSCCHGDRERACCIHNLERSSCSTSSIASMDSDAASLLVVCLTRSKLAEKNEGK</sequence>
<dbReference type="AlphaFoldDB" id="A0A2T7F9U9"/>
<proteinExistence type="predicted"/>
<dbReference type="Gramene" id="PUZ76852">
    <property type="protein sequence ID" value="PUZ76852"/>
    <property type="gene ID" value="GQ55_1G323700"/>
</dbReference>
<keyword evidence="3" id="KW-1185">Reference proteome</keyword>
<organism evidence="2 3">
    <name type="scientific">Panicum hallii var. hallii</name>
    <dbReference type="NCBI Taxonomy" id="1504633"/>
    <lineage>
        <taxon>Eukaryota</taxon>
        <taxon>Viridiplantae</taxon>
        <taxon>Streptophyta</taxon>
        <taxon>Embryophyta</taxon>
        <taxon>Tracheophyta</taxon>
        <taxon>Spermatophyta</taxon>
        <taxon>Magnoliopsida</taxon>
        <taxon>Liliopsida</taxon>
        <taxon>Poales</taxon>
        <taxon>Poaceae</taxon>
        <taxon>PACMAD clade</taxon>
        <taxon>Panicoideae</taxon>
        <taxon>Panicodae</taxon>
        <taxon>Paniceae</taxon>
        <taxon>Panicinae</taxon>
        <taxon>Panicum</taxon>
        <taxon>Panicum sect. Panicum</taxon>
    </lineage>
</organism>